<gene>
    <name evidence="2" type="ORF">SAMN06295960_4353</name>
</gene>
<dbReference type="AlphaFoldDB" id="A0A1X7LUF2"/>
<feature type="compositionally biased region" description="Basic residues" evidence="1">
    <location>
        <begin position="63"/>
        <end position="72"/>
    </location>
</feature>
<evidence type="ECO:0000313" key="2">
    <source>
        <dbReference type="EMBL" id="SMG57134.1"/>
    </source>
</evidence>
<proteinExistence type="predicted"/>
<keyword evidence="3" id="KW-1185">Reference proteome</keyword>
<accession>A0A1X7LUF2</accession>
<sequence>MVEIPLDEQVLAQLCGRPVCVVTQDGRRYIGQLSRCHQGKLILNEQADSDSSGHAEHKEPRQSKKGKKSKSKTSKEKEAAAPATAMSQYGPYGGGGYPPPYPYQPQPYPFYGPRIELDFALIALLFLLLI</sequence>
<reference evidence="2 3" key="1">
    <citation type="submission" date="2017-04" db="EMBL/GenBank/DDBJ databases">
        <authorList>
            <person name="Afonso C.L."/>
            <person name="Miller P.J."/>
            <person name="Scott M.A."/>
            <person name="Spackman E."/>
            <person name="Goraichik I."/>
            <person name="Dimitrov K.M."/>
            <person name="Suarez D.L."/>
            <person name="Swayne D.E."/>
        </authorList>
    </citation>
    <scope>NUCLEOTIDE SEQUENCE [LARGE SCALE GENOMIC DNA]</scope>
    <source>
        <strain evidence="2 3">11</strain>
    </source>
</reference>
<evidence type="ECO:0000313" key="3">
    <source>
        <dbReference type="Proteomes" id="UP000193834"/>
    </source>
</evidence>
<dbReference type="Proteomes" id="UP000193834">
    <property type="component" value="Unassembled WGS sequence"/>
</dbReference>
<dbReference type="OrthoDB" id="2639081at2"/>
<dbReference type="RefSeq" id="WP_085497967.1">
    <property type="nucleotide sequence ID" value="NZ_FXAZ01000007.1"/>
</dbReference>
<organism evidence="2 3">
    <name type="scientific">Paenibacillus aquistagni</name>
    <dbReference type="NCBI Taxonomy" id="1852522"/>
    <lineage>
        <taxon>Bacteria</taxon>
        <taxon>Bacillati</taxon>
        <taxon>Bacillota</taxon>
        <taxon>Bacilli</taxon>
        <taxon>Bacillales</taxon>
        <taxon>Paenibacillaceae</taxon>
        <taxon>Paenibacillus</taxon>
    </lineage>
</organism>
<feature type="compositionally biased region" description="Basic and acidic residues" evidence="1">
    <location>
        <begin position="51"/>
        <end position="62"/>
    </location>
</feature>
<name>A0A1X7LUF2_9BACL</name>
<feature type="region of interest" description="Disordered" evidence="1">
    <location>
        <begin position="45"/>
        <end position="98"/>
    </location>
</feature>
<evidence type="ECO:0000256" key="1">
    <source>
        <dbReference type="SAM" id="MobiDB-lite"/>
    </source>
</evidence>
<dbReference type="EMBL" id="FXAZ01000007">
    <property type="protein sequence ID" value="SMG57134.1"/>
    <property type="molecule type" value="Genomic_DNA"/>
</dbReference>
<protein>
    <submittedName>
        <fullName evidence="2">Uncharacterized protein</fullName>
    </submittedName>
</protein>
<feature type="compositionally biased region" description="Low complexity" evidence="1">
    <location>
        <begin position="80"/>
        <end position="90"/>
    </location>
</feature>